<dbReference type="PROSITE" id="PS01068">
    <property type="entry name" value="OMPA_1"/>
    <property type="match status" value="1"/>
</dbReference>
<feature type="compositionally biased region" description="Low complexity" evidence="2">
    <location>
        <begin position="307"/>
        <end position="319"/>
    </location>
</feature>
<dbReference type="Pfam" id="PF05433">
    <property type="entry name" value="Rick_17kDa_Anti"/>
    <property type="match status" value="1"/>
</dbReference>
<dbReference type="PANTHER" id="PTHR30329">
    <property type="entry name" value="STATOR ELEMENT OF FLAGELLAR MOTOR COMPLEX"/>
    <property type="match status" value="1"/>
</dbReference>
<dbReference type="PANTHER" id="PTHR30329:SF20">
    <property type="entry name" value="EXPORTED PROTEIN"/>
    <property type="match status" value="1"/>
</dbReference>
<dbReference type="Proteomes" id="UP000273854">
    <property type="component" value="Unassembled WGS sequence"/>
</dbReference>
<comment type="caution">
    <text evidence="4">The sequence shown here is derived from an EMBL/GenBank/DDBJ whole genome shotgun (WGS) entry which is preliminary data.</text>
</comment>
<feature type="compositionally biased region" description="Polar residues" evidence="2">
    <location>
        <begin position="224"/>
        <end position="234"/>
    </location>
</feature>
<feature type="region of interest" description="Disordered" evidence="2">
    <location>
        <begin position="220"/>
        <end position="239"/>
    </location>
</feature>
<dbReference type="PROSITE" id="PS51123">
    <property type="entry name" value="OMPA_2"/>
    <property type="match status" value="1"/>
</dbReference>
<reference evidence="4 5" key="1">
    <citation type="submission" date="2018-08" db="EMBL/GenBank/DDBJ databases">
        <title>Recombination of ecologically and evolutionarily significant loci maintains genetic cohesion in the Pseudomonas syringae species complex.</title>
        <authorList>
            <person name="Dillon M."/>
            <person name="Thakur S."/>
            <person name="Almeida R.N.D."/>
            <person name="Weir B.S."/>
            <person name="Guttman D.S."/>
        </authorList>
    </citation>
    <scope>NUCLEOTIDE SEQUENCE [LARGE SCALE GENOMIC DNA]</scope>
    <source>
        <strain evidence="4 5">ICMP 19473</strain>
    </source>
</reference>
<evidence type="ECO:0000256" key="2">
    <source>
        <dbReference type="SAM" id="MobiDB-lite"/>
    </source>
</evidence>
<dbReference type="InterPro" id="IPR006690">
    <property type="entry name" value="OMPA-like_CS"/>
</dbReference>
<evidence type="ECO:0000313" key="5">
    <source>
        <dbReference type="Proteomes" id="UP000273854"/>
    </source>
</evidence>
<dbReference type="AlphaFoldDB" id="A0A3M5P0L2"/>
<dbReference type="InterPro" id="IPR050330">
    <property type="entry name" value="Bact_OuterMem_StrucFunc"/>
</dbReference>
<dbReference type="CDD" id="cd07185">
    <property type="entry name" value="OmpA_C-like"/>
    <property type="match status" value="1"/>
</dbReference>
<dbReference type="SUPFAM" id="SSF103088">
    <property type="entry name" value="OmpA-like"/>
    <property type="match status" value="1"/>
</dbReference>
<dbReference type="PRINTS" id="PR01023">
    <property type="entry name" value="NAFLGMOTY"/>
</dbReference>
<feature type="region of interest" description="Disordered" evidence="2">
    <location>
        <begin position="275"/>
        <end position="320"/>
    </location>
</feature>
<dbReference type="InterPro" id="IPR008816">
    <property type="entry name" value="Gly_zipper_2TM_dom"/>
</dbReference>
<accession>A0A3M5P0L2</accession>
<dbReference type="GO" id="GO:0009279">
    <property type="term" value="C:cell outer membrane"/>
    <property type="evidence" value="ECO:0007669"/>
    <property type="project" value="InterPro"/>
</dbReference>
<dbReference type="PROSITE" id="PS51257">
    <property type="entry name" value="PROKAR_LIPOPROTEIN"/>
    <property type="match status" value="1"/>
</dbReference>
<proteinExistence type="predicted"/>
<dbReference type="InterPro" id="IPR036737">
    <property type="entry name" value="OmpA-like_sf"/>
</dbReference>
<keyword evidence="1" id="KW-0472">Membrane</keyword>
<protein>
    <submittedName>
        <fullName evidence="4">Putative porin</fullName>
    </submittedName>
</protein>
<name>A0A3M5P0L2_PSEVI</name>
<dbReference type="InterPro" id="IPR006665">
    <property type="entry name" value="OmpA-like"/>
</dbReference>
<feature type="domain" description="OmpA-like" evidence="3">
    <location>
        <begin position="124"/>
        <end position="248"/>
    </location>
</feature>
<evidence type="ECO:0000313" key="4">
    <source>
        <dbReference type="EMBL" id="RMT78168.1"/>
    </source>
</evidence>
<dbReference type="EMBL" id="RBTP01000066">
    <property type="protein sequence ID" value="RMT78168.1"/>
    <property type="molecule type" value="Genomic_DNA"/>
</dbReference>
<evidence type="ECO:0000256" key="1">
    <source>
        <dbReference type="PROSITE-ProRule" id="PRU00473"/>
    </source>
</evidence>
<organism evidence="4 5">
    <name type="scientific">Pseudomonas viridiflava</name>
    <name type="common">Phytomonas viridiflava</name>
    <dbReference type="NCBI Taxonomy" id="33069"/>
    <lineage>
        <taxon>Bacteria</taxon>
        <taxon>Pseudomonadati</taxon>
        <taxon>Pseudomonadota</taxon>
        <taxon>Gammaproteobacteria</taxon>
        <taxon>Pseudomonadales</taxon>
        <taxon>Pseudomonadaceae</taxon>
        <taxon>Pseudomonas</taxon>
    </lineage>
</organism>
<sequence length="508" mass="53536">MKMNARMNRLTVLAVAITAISGCQSLNTGLDSVSQTVREAGAKHGMLILCGVGAVGGAIIGAKVGGKKGALIGGGLGTAAGCYAGSIWEAKMKALEQIAHDENMSIQVQSLSLEAPAANTAGTDGGLVALVQDESMFTSGSAQLTPSGKRQAQKLAQAFAQRPGDGKEIDQRRFLVVGHTDATGSAGFNQKLSEQRARTVGKVFQDAGVKSDRIYYQGAGSSRPVANNETVEGRSSNRRVEISEMKSEDILVKRVQAESSNAKYAVYSAGTQKKAETAVKAPAKAKRADAATASTPPHISTKSSRTASAPVSESPESSARVNFGGVLASNERSVTASIKPKSGGFAFISSAHASDLPIQSCEEDAPRETGQVLSLSTDKPLIDHKTYEYMAGYNNRVWAERVNGNLLTITPVSILKENAAVDRQPILEIVKDYDAGNRKSLKAIQGIANTYEGETQVLYRVFAKDPNAAVSCIDVVFEKNAAQATKGQVFYPRGQSAYVAKFVPIKAS</sequence>
<gene>
    <name evidence="4" type="ORF">ALP40_03567</name>
</gene>
<evidence type="ECO:0000259" key="3">
    <source>
        <dbReference type="PROSITE" id="PS51123"/>
    </source>
</evidence>
<feature type="compositionally biased region" description="Polar residues" evidence="2">
    <location>
        <begin position="297"/>
        <end position="306"/>
    </location>
</feature>
<dbReference type="Gene3D" id="3.30.1330.60">
    <property type="entry name" value="OmpA-like domain"/>
    <property type="match status" value="1"/>
</dbReference>
<dbReference type="Pfam" id="PF00691">
    <property type="entry name" value="OmpA"/>
    <property type="match status" value="1"/>
</dbReference>